<evidence type="ECO:0000256" key="8">
    <source>
        <dbReference type="ARBA" id="ARBA00023125"/>
    </source>
</evidence>
<evidence type="ECO:0000256" key="9">
    <source>
        <dbReference type="ARBA" id="ARBA00023235"/>
    </source>
</evidence>
<dbReference type="Gene3D" id="1.10.10.10">
    <property type="entry name" value="Winged helix-like DNA-binding domain superfamily/Winged helix DNA-binding domain"/>
    <property type="match status" value="1"/>
</dbReference>
<proteinExistence type="inferred from homology"/>
<evidence type="ECO:0000256" key="7">
    <source>
        <dbReference type="ARBA" id="ARBA00023029"/>
    </source>
</evidence>
<dbReference type="InterPro" id="IPR013079">
    <property type="entry name" value="6Phosfructo_kin"/>
</dbReference>
<dbReference type="Gene3D" id="3.40.1360.10">
    <property type="match status" value="1"/>
</dbReference>
<dbReference type="InterPro" id="IPR034136">
    <property type="entry name" value="TOPRIM_Topo6A/Spo11"/>
</dbReference>
<feature type="active site" description="O-(5'-phospho-DNA)-tyrosine intermediate" evidence="10">
    <location>
        <position position="43"/>
    </location>
</feature>
<dbReference type="Pfam" id="PF04406">
    <property type="entry name" value="TP6A_N"/>
    <property type="match status" value="1"/>
</dbReference>
<feature type="domain" description="6-phosphofructo-2-kinase" evidence="11">
    <location>
        <begin position="365"/>
        <end position="444"/>
    </location>
</feature>
<comment type="cofactor">
    <cofactor evidence="2">
        <name>Mg(2+)</name>
        <dbReference type="ChEBI" id="CHEBI:18420"/>
    </cofactor>
</comment>
<dbReference type="InterPro" id="IPR036388">
    <property type="entry name" value="WH-like_DNA-bd_sf"/>
</dbReference>
<evidence type="ECO:0000256" key="2">
    <source>
        <dbReference type="ARBA" id="ARBA00001946"/>
    </source>
</evidence>
<evidence type="ECO:0000256" key="1">
    <source>
        <dbReference type="ARBA" id="ARBA00000185"/>
    </source>
</evidence>
<dbReference type="InterPro" id="IPR013049">
    <property type="entry name" value="Spo11/TopoVI_A_N"/>
</dbReference>
<dbReference type="Pfam" id="PF21180">
    <property type="entry name" value="TOP6A-Spo11_Toprim"/>
    <property type="match status" value="1"/>
</dbReference>
<dbReference type="Gene3D" id="3.40.50.300">
    <property type="entry name" value="P-loop containing nucleotide triphosphate hydrolases"/>
    <property type="match status" value="1"/>
</dbReference>
<dbReference type="InterPro" id="IPR036078">
    <property type="entry name" value="Spo11/TopoVI_A_sf"/>
</dbReference>
<dbReference type="Proteomes" id="UP000094801">
    <property type="component" value="Unassembled WGS sequence"/>
</dbReference>
<dbReference type="EC" id="5.6.2.2" evidence="4"/>
<keyword evidence="7 10" id="KW-0799">Topoisomerase</keyword>
<keyword evidence="8 10" id="KW-0238">DNA-binding</keyword>
<dbReference type="OrthoDB" id="5377392at2759"/>
<dbReference type="Pfam" id="PF01591">
    <property type="entry name" value="6PF2K"/>
    <property type="match status" value="1"/>
</dbReference>
<dbReference type="AlphaFoldDB" id="A0A1E4T8V9"/>
<name>A0A1E4T8V9_9ASCO</name>
<dbReference type="PROSITE" id="PS52041">
    <property type="entry name" value="TOPO_IIB"/>
    <property type="match status" value="1"/>
</dbReference>
<keyword evidence="5" id="KW-0479">Metal-binding</keyword>
<evidence type="ECO:0000313" key="15">
    <source>
        <dbReference type="Proteomes" id="UP000094801"/>
    </source>
</evidence>
<gene>
    <name evidence="14" type="ORF">CANARDRAFT_187372</name>
</gene>
<dbReference type="SUPFAM" id="SSF56726">
    <property type="entry name" value="DNA topoisomerase IV, alpha subunit"/>
    <property type="match status" value="1"/>
</dbReference>
<keyword evidence="6" id="KW-0460">Magnesium</keyword>
<organism evidence="14 15">
    <name type="scientific">[Candida] arabinofermentans NRRL YB-2248</name>
    <dbReference type="NCBI Taxonomy" id="983967"/>
    <lineage>
        <taxon>Eukaryota</taxon>
        <taxon>Fungi</taxon>
        <taxon>Dikarya</taxon>
        <taxon>Ascomycota</taxon>
        <taxon>Saccharomycotina</taxon>
        <taxon>Pichiomycetes</taxon>
        <taxon>Pichiales</taxon>
        <taxon>Pichiaceae</taxon>
        <taxon>Ogataea</taxon>
        <taxon>Ogataea/Candida clade</taxon>
    </lineage>
</organism>
<keyword evidence="9 10" id="KW-0413">Isomerase</keyword>
<accession>A0A1E4T8V9</accession>
<evidence type="ECO:0000256" key="4">
    <source>
        <dbReference type="ARBA" id="ARBA00012895"/>
    </source>
</evidence>
<evidence type="ECO:0000256" key="6">
    <source>
        <dbReference type="ARBA" id="ARBA00022842"/>
    </source>
</evidence>
<dbReference type="InterPro" id="IPR002815">
    <property type="entry name" value="Spo11/TopoVI_A"/>
</dbReference>
<sequence length="498" mass="57034">LKFPTLNEKSNKKFASYLKVLRLLYNQLNGNSGGYISKRQIYYQDVTLFNDQKTVDAIIDNLIESFGCHLEDVGVVASQKGFIFGDLTMRYRGEEWIFRESKGADLIPVISMNSSSDDFVFETGDIEEILVIEKESVFKKICENERGNRKLILTGKGFADRLTKLFLYHLSMYFIHVPVRGIFDSDVYGLMIFKDYRYTNFIKTNKGFTSSCSRMIFKGTYLLENQNSLGHLDITQVDFTRMRSQSTTSISSSLHSNVTTPEFSPNLIQFEVGDLLHLTDFELNDSNIVDDESDSGSCVDSDDDAASDVTELCDEVTEIFKQQRQTEKFFICLIGLPASGKSTVVKHLTQFLDDNFKTKLPSENNIKITPLILEVKCSNTSLRRFNIDKKANNSDYLKVPKDTALLDFFKRIEKYESVYEPVTVQEIQTLGAKYFCISNVGETYYYECGHKQGNDCKLYRNPALAAIYEFLATYRTRFALEYLKSVESFYTLGGYRPL</sequence>
<evidence type="ECO:0000313" key="14">
    <source>
        <dbReference type="EMBL" id="ODV88161.1"/>
    </source>
</evidence>
<dbReference type="GO" id="GO:0003677">
    <property type="term" value="F:DNA binding"/>
    <property type="evidence" value="ECO:0007669"/>
    <property type="project" value="UniProtKB-UniRule"/>
</dbReference>
<evidence type="ECO:0000259" key="13">
    <source>
        <dbReference type="Pfam" id="PF21180"/>
    </source>
</evidence>
<evidence type="ECO:0000256" key="10">
    <source>
        <dbReference type="PROSITE-ProRule" id="PRU01385"/>
    </source>
</evidence>
<protein>
    <recommendedName>
        <fullName evidence="4">DNA topoisomerase (ATP-hydrolyzing)</fullName>
        <ecNumber evidence="4">5.6.2.2</ecNumber>
    </recommendedName>
</protein>
<dbReference type="GO" id="GO:0003873">
    <property type="term" value="F:6-phosphofructo-2-kinase activity"/>
    <property type="evidence" value="ECO:0007669"/>
    <property type="project" value="InterPro"/>
</dbReference>
<dbReference type="GO" id="GO:0000706">
    <property type="term" value="P:meiotic DNA double-strand break processing"/>
    <property type="evidence" value="ECO:0007669"/>
    <property type="project" value="TreeGrafter"/>
</dbReference>
<dbReference type="PANTHER" id="PTHR10848:SF0">
    <property type="entry name" value="MEIOTIC RECOMBINATION PROTEIN SPO11"/>
    <property type="match status" value="1"/>
</dbReference>
<evidence type="ECO:0000256" key="5">
    <source>
        <dbReference type="ARBA" id="ARBA00022723"/>
    </source>
</evidence>
<dbReference type="PANTHER" id="PTHR10848">
    <property type="entry name" value="MEIOTIC RECOMBINATION PROTEIN SPO11"/>
    <property type="match status" value="1"/>
</dbReference>
<evidence type="ECO:0000259" key="12">
    <source>
        <dbReference type="Pfam" id="PF04406"/>
    </source>
</evidence>
<dbReference type="GO" id="GO:0005524">
    <property type="term" value="F:ATP binding"/>
    <property type="evidence" value="ECO:0007669"/>
    <property type="project" value="InterPro"/>
</dbReference>
<dbReference type="GO" id="GO:0000228">
    <property type="term" value="C:nuclear chromosome"/>
    <property type="evidence" value="ECO:0007669"/>
    <property type="project" value="TreeGrafter"/>
</dbReference>
<comment type="catalytic activity">
    <reaction evidence="1 10">
        <text>ATP-dependent breakage, passage and rejoining of double-stranded DNA.</text>
        <dbReference type="EC" id="5.6.2.2"/>
    </reaction>
</comment>
<dbReference type="STRING" id="983967.A0A1E4T8V9"/>
<dbReference type="GO" id="GO:0003918">
    <property type="term" value="F:DNA topoisomerase type II (double strand cut, ATP-hydrolyzing) activity"/>
    <property type="evidence" value="ECO:0007669"/>
    <property type="project" value="UniProtKB-UniRule"/>
</dbReference>
<comment type="similarity">
    <text evidence="3 10">Belongs to the TOP6A family.</text>
</comment>
<feature type="non-terminal residue" evidence="14">
    <location>
        <position position="498"/>
    </location>
</feature>
<feature type="non-terminal residue" evidence="14">
    <location>
        <position position="1"/>
    </location>
</feature>
<feature type="domain" description="Topoisomerase 6 subunit A/Spo11 TOPRIM" evidence="13">
    <location>
        <begin position="129"/>
        <end position="200"/>
    </location>
</feature>
<dbReference type="GO" id="GO:0007131">
    <property type="term" value="P:reciprocal meiotic recombination"/>
    <property type="evidence" value="ECO:0007669"/>
    <property type="project" value="TreeGrafter"/>
</dbReference>
<dbReference type="GO" id="GO:0046872">
    <property type="term" value="F:metal ion binding"/>
    <property type="evidence" value="ECO:0007669"/>
    <property type="project" value="UniProtKB-KW"/>
</dbReference>
<reference evidence="15" key="1">
    <citation type="submission" date="2016-04" db="EMBL/GenBank/DDBJ databases">
        <title>Comparative genomics of biotechnologically important yeasts.</title>
        <authorList>
            <consortium name="DOE Joint Genome Institute"/>
            <person name="Riley R."/>
            <person name="Haridas S."/>
            <person name="Wolfe K.H."/>
            <person name="Lopes M.R."/>
            <person name="Hittinger C.T."/>
            <person name="Goker M."/>
            <person name="Salamov A."/>
            <person name="Wisecaver J."/>
            <person name="Long T.M."/>
            <person name="Aerts A.L."/>
            <person name="Barry K."/>
            <person name="Choi C."/>
            <person name="Clum A."/>
            <person name="Coughlan A.Y."/>
            <person name="Deshpande S."/>
            <person name="Douglass A.P."/>
            <person name="Hanson S.J."/>
            <person name="Klenk H.-P."/>
            <person name="Labutti K."/>
            <person name="Lapidus A."/>
            <person name="Lindquist E."/>
            <person name="Lipzen A."/>
            <person name="Meier-Kolthoff J.P."/>
            <person name="Ohm R.A."/>
            <person name="Otillar R.P."/>
            <person name="Pangilinan J."/>
            <person name="Peng Y."/>
            <person name="Rokas A."/>
            <person name="Rosa C.A."/>
            <person name="Scheuner C."/>
            <person name="Sibirny A.A."/>
            <person name="Slot J.C."/>
            <person name="Stielow J.B."/>
            <person name="Sun H."/>
            <person name="Kurtzman C.P."/>
            <person name="Blackwell M."/>
            <person name="Grigoriev I.V."/>
            <person name="Jeffries T.W."/>
        </authorList>
    </citation>
    <scope>NUCLEOTIDE SEQUENCE [LARGE SCALE GENOMIC DNA]</scope>
    <source>
        <strain evidence="15">NRRL YB-2248</strain>
    </source>
</reference>
<keyword evidence="15" id="KW-1185">Reference proteome</keyword>
<evidence type="ECO:0000256" key="3">
    <source>
        <dbReference type="ARBA" id="ARBA00006559"/>
    </source>
</evidence>
<dbReference type="PRINTS" id="PR01550">
    <property type="entry name" value="TOP6AFAMILY"/>
</dbReference>
<dbReference type="EMBL" id="KV453847">
    <property type="protein sequence ID" value="ODV88161.1"/>
    <property type="molecule type" value="Genomic_DNA"/>
</dbReference>
<feature type="domain" description="Spo11/DNA topoisomerase VI subunit A N-terminal" evidence="12">
    <location>
        <begin position="12"/>
        <end position="74"/>
    </location>
</feature>
<evidence type="ECO:0000259" key="11">
    <source>
        <dbReference type="Pfam" id="PF01591"/>
    </source>
</evidence>
<dbReference type="InterPro" id="IPR027417">
    <property type="entry name" value="P-loop_NTPase"/>
</dbReference>
<dbReference type="GO" id="GO:0042138">
    <property type="term" value="P:meiotic DNA double-strand break formation"/>
    <property type="evidence" value="ECO:0007669"/>
    <property type="project" value="TreeGrafter"/>
</dbReference>
<dbReference type="GO" id="GO:0006000">
    <property type="term" value="P:fructose metabolic process"/>
    <property type="evidence" value="ECO:0007669"/>
    <property type="project" value="InterPro"/>
</dbReference>
<dbReference type="SUPFAM" id="SSF52540">
    <property type="entry name" value="P-loop containing nucleoside triphosphate hydrolases"/>
    <property type="match status" value="1"/>
</dbReference>